<accession>A0ABQ4I347</accession>
<protein>
    <recommendedName>
        <fullName evidence="3">ATP/GTP-binding protein</fullName>
    </recommendedName>
</protein>
<evidence type="ECO:0000313" key="1">
    <source>
        <dbReference type="EMBL" id="GIJ12231.1"/>
    </source>
</evidence>
<sequence length="307" mass="31667">MLRRIAVGLIGLVMLAGGLVLVGSPAYADYVYCPPDGGDCYIVVETPGGPASPGDSGGGSGGGSSKTCEREPWPGCYKPGLGWYNPEDECFWELADPQPPAGDPIWQGHAPGDGRIYLAACGWPGLTGFTPFWRAAPPPGFGGLPTPAELAAQAVNQLPIRGPDIGIAPDDSPGSAGLVGLPVWLWTPASAETWGPASATASVPGLSVTATARAEKITWSMGDGNRVTCDNPGTAYKASFGRATSPTCGYHQGYRQPSSTRPGGRYTVEGTTTWQVTWAGGGQTGALTVTRTSSTTIAIEELQVVTR</sequence>
<reference evidence="1 2" key="1">
    <citation type="submission" date="2021-01" db="EMBL/GenBank/DDBJ databases">
        <title>Whole genome shotgun sequence of Verrucosispora andamanensis NBRC 109075.</title>
        <authorList>
            <person name="Komaki H."/>
            <person name="Tamura T."/>
        </authorList>
    </citation>
    <scope>NUCLEOTIDE SEQUENCE [LARGE SCALE GENOMIC DNA]</scope>
    <source>
        <strain evidence="1 2">NBRC 109075</strain>
    </source>
</reference>
<evidence type="ECO:0000313" key="2">
    <source>
        <dbReference type="Proteomes" id="UP000647017"/>
    </source>
</evidence>
<organism evidence="1 2">
    <name type="scientific">Micromonospora andamanensis</name>
    <dbReference type="NCBI Taxonomy" id="1287068"/>
    <lineage>
        <taxon>Bacteria</taxon>
        <taxon>Bacillati</taxon>
        <taxon>Actinomycetota</taxon>
        <taxon>Actinomycetes</taxon>
        <taxon>Micromonosporales</taxon>
        <taxon>Micromonosporaceae</taxon>
        <taxon>Micromonospora</taxon>
    </lineage>
</organism>
<dbReference type="Proteomes" id="UP000647017">
    <property type="component" value="Unassembled WGS sequence"/>
</dbReference>
<dbReference type="RefSeq" id="WP_204013445.1">
    <property type="nucleotide sequence ID" value="NZ_BOOZ01000047.1"/>
</dbReference>
<evidence type="ECO:0008006" key="3">
    <source>
        <dbReference type="Google" id="ProtNLM"/>
    </source>
</evidence>
<dbReference type="EMBL" id="BOOZ01000047">
    <property type="protein sequence ID" value="GIJ12231.1"/>
    <property type="molecule type" value="Genomic_DNA"/>
</dbReference>
<keyword evidence="2" id="KW-1185">Reference proteome</keyword>
<name>A0ABQ4I347_9ACTN</name>
<comment type="caution">
    <text evidence="1">The sequence shown here is derived from an EMBL/GenBank/DDBJ whole genome shotgun (WGS) entry which is preliminary data.</text>
</comment>
<gene>
    <name evidence="1" type="ORF">Van01_54450</name>
</gene>
<proteinExistence type="predicted"/>